<dbReference type="OrthoDB" id="3255642at2759"/>
<dbReference type="HOGENOM" id="CLU_061599_0_0_1"/>
<reference evidence="3" key="1">
    <citation type="journal article" date="2014" name="Proc. Natl. Acad. Sci. U.S.A.">
        <title>Extensive sampling of basidiomycete genomes demonstrates inadequacy of the white-rot/brown-rot paradigm for wood decay fungi.</title>
        <authorList>
            <person name="Riley R."/>
            <person name="Salamov A.A."/>
            <person name="Brown D.W."/>
            <person name="Nagy L.G."/>
            <person name="Floudas D."/>
            <person name="Held B.W."/>
            <person name="Levasseur A."/>
            <person name="Lombard V."/>
            <person name="Morin E."/>
            <person name="Otillar R."/>
            <person name="Lindquist E.A."/>
            <person name="Sun H."/>
            <person name="LaButti K.M."/>
            <person name="Schmutz J."/>
            <person name="Jabbour D."/>
            <person name="Luo H."/>
            <person name="Baker S.E."/>
            <person name="Pisabarro A.G."/>
            <person name="Walton J.D."/>
            <person name="Blanchette R.A."/>
            <person name="Henrissat B."/>
            <person name="Martin F."/>
            <person name="Cullen D."/>
            <person name="Hibbett D.S."/>
            <person name="Grigoriev I.V."/>
        </authorList>
    </citation>
    <scope>NUCLEOTIDE SEQUENCE [LARGE SCALE GENOMIC DNA]</scope>
    <source>
        <strain evidence="3">CBS 339.88</strain>
    </source>
</reference>
<accession>A0A067TKA8</accession>
<feature type="signal peptide" evidence="1">
    <location>
        <begin position="1"/>
        <end position="21"/>
    </location>
</feature>
<keyword evidence="3" id="KW-1185">Reference proteome</keyword>
<keyword evidence="1" id="KW-0732">Signal</keyword>
<feature type="chain" id="PRO_5001646906" evidence="1">
    <location>
        <begin position="22"/>
        <end position="259"/>
    </location>
</feature>
<sequence>MFPHLAFAIFTFFAQATVVSACEGSCIVSITNALLGNYTTPIAIVTHNIADSIVSHVIKNRNHAAPPISYLSPIIEEYNKRAYDYMENTIFKTYFHGKCQDPVTGIDPAGCPNPNCPVVCGTPGSIVHFYNTFRSRAFSSNVNLWNELVNPSSAAYKKVEKTVLAAALSSKSGSNNERRLFRFRRAFNSAEDQISVVQKRTKHNSEKQEDQVKKVLRADLDKFGSELGDVCGGTASAKENSLPRCSWETSFKEYILTFP</sequence>
<dbReference type="EMBL" id="KL142372">
    <property type="protein sequence ID" value="KDR80349.1"/>
    <property type="molecule type" value="Genomic_DNA"/>
</dbReference>
<evidence type="ECO:0000313" key="2">
    <source>
        <dbReference type="EMBL" id="KDR80349.1"/>
    </source>
</evidence>
<evidence type="ECO:0000313" key="3">
    <source>
        <dbReference type="Proteomes" id="UP000027222"/>
    </source>
</evidence>
<dbReference type="Proteomes" id="UP000027222">
    <property type="component" value="Unassembled WGS sequence"/>
</dbReference>
<name>A0A067TKA8_GALM3</name>
<gene>
    <name evidence="2" type="ORF">GALMADRAFT_92691</name>
</gene>
<proteinExistence type="predicted"/>
<dbReference type="STRING" id="685588.A0A067TKA8"/>
<organism evidence="2 3">
    <name type="scientific">Galerina marginata (strain CBS 339.88)</name>
    <dbReference type="NCBI Taxonomy" id="685588"/>
    <lineage>
        <taxon>Eukaryota</taxon>
        <taxon>Fungi</taxon>
        <taxon>Dikarya</taxon>
        <taxon>Basidiomycota</taxon>
        <taxon>Agaricomycotina</taxon>
        <taxon>Agaricomycetes</taxon>
        <taxon>Agaricomycetidae</taxon>
        <taxon>Agaricales</taxon>
        <taxon>Agaricineae</taxon>
        <taxon>Strophariaceae</taxon>
        <taxon>Galerina</taxon>
    </lineage>
</organism>
<dbReference type="AlphaFoldDB" id="A0A067TKA8"/>
<evidence type="ECO:0000256" key="1">
    <source>
        <dbReference type="SAM" id="SignalP"/>
    </source>
</evidence>
<protein>
    <submittedName>
        <fullName evidence="2">Uncharacterized protein</fullName>
    </submittedName>
</protein>